<sequence>MEAVSISILSPQPQKQPLEFGEEQIMAREGDEEEENDSRKVFSGVRRTGFSVKTKYASHPLFTMLLEDAETEYGYTCEGPISLPFAVDRFYKLLVAIEAQEVQPLG</sequence>
<dbReference type="Proteomes" id="UP001055811">
    <property type="component" value="Linkage Group LG03"/>
</dbReference>
<keyword evidence="2" id="KW-1185">Reference proteome</keyword>
<evidence type="ECO:0000313" key="1">
    <source>
        <dbReference type="EMBL" id="KAI3766040.1"/>
    </source>
</evidence>
<accession>A0ACB9F553</accession>
<reference evidence="2" key="1">
    <citation type="journal article" date="2022" name="Mol. Ecol. Resour.">
        <title>The genomes of chicory, endive, great burdock and yacon provide insights into Asteraceae palaeo-polyploidization history and plant inulin production.</title>
        <authorList>
            <person name="Fan W."/>
            <person name="Wang S."/>
            <person name="Wang H."/>
            <person name="Wang A."/>
            <person name="Jiang F."/>
            <person name="Liu H."/>
            <person name="Zhao H."/>
            <person name="Xu D."/>
            <person name="Zhang Y."/>
        </authorList>
    </citation>
    <scope>NUCLEOTIDE SEQUENCE [LARGE SCALE GENOMIC DNA]</scope>
    <source>
        <strain evidence="2">cv. Punajuju</strain>
    </source>
</reference>
<comment type="caution">
    <text evidence="1">The sequence shown here is derived from an EMBL/GenBank/DDBJ whole genome shotgun (WGS) entry which is preliminary data.</text>
</comment>
<protein>
    <submittedName>
        <fullName evidence="1">Uncharacterized protein</fullName>
    </submittedName>
</protein>
<reference evidence="1 2" key="2">
    <citation type="journal article" date="2022" name="Mol. Ecol. Resour.">
        <title>The genomes of chicory, endive, great burdock and yacon provide insights into Asteraceae paleo-polyploidization history and plant inulin production.</title>
        <authorList>
            <person name="Fan W."/>
            <person name="Wang S."/>
            <person name="Wang H."/>
            <person name="Wang A."/>
            <person name="Jiang F."/>
            <person name="Liu H."/>
            <person name="Zhao H."/>
            <person name="Xu D."/>
            <person name="Zhang Y."/>
        </authorList>
    </citation>
    <scope>NUCLEOTIDE SEQUENCE [LARGE SCALE GENOMIC DNA]</scope>
    <source>
        <strain evidence="2">cv. Punajuju</strain>
        <tissue evidence="1">Leaves</tissue>
    </source>
</reference>
<proteinExistence type="predicted"/>
<dbReference type="EMBL" id="CM042011">
    <property type="protein sequence ID" value="KAI3766040.1"/>
    <property type="molecule type" value="Genomic_DNA"/>
</dbReference>
<gene>
    <name evidence="1" type="ORF">L2E82_16088</name>
</gene>
<evidence type="ECO:0000313" key="2">
    <source>
        <dbReference type="Proteomes" id="UP001055811"/>
    </source>
</evidence>
<name>A0ACB9F553_CICIN</name>
<organism evidence="1 2">
    <name type="scientific">Cichorium intybus</name>
    <name type="common">Chicory</name>
    <dbReference type="NCBI Taxonomy" id="13427"/>
    <lineage>
        <taxon>Eukaryota</taxon>
        <taxon>Viridiplantae</taxon>
        <taxon>Streptophyta</taxon>
        <taxon>Embryophyta</taxon>
        <taxon>Tracheophyta</taxon>
        <taxon>Spermatophyta</taxon>
        <taxon>Magnoliopsida</taxon>
        <taxon>eudicotyledons</taxon>
        <taxon>Gunneridae</taxon>
        <taxon>Pentapetalae</taxon>
        <taxon>asterids</taxon>
        <taxon>campanulids</taxon>
        <taxon>Asterales</taxon>
        <taxon>Asteraceae</taxon>
        <taxon>Cichorioideae</taxon>
        <taxon>Cichorieae</taxon>
        <taxon>Cichoriinae</taxon>
        <taxon>Cichorium</taxon>
    </lineage>
</organism>